<protein>
    <submittedName>
        <fullName evidence="1">Uncharacterized protein</fullName>
    </submittedName>
</protein>
<reference evidence="1 2" key="1">
    <citation type="journal article" date="2023" name="Plants (Basel)">
        <title>Bridging the Gap: Combining Genomics and Transcriptomics Approaches to Understand Stylosanthes scabra, an Orphan Legume from the Brazilian Caatinga.</title>
        <authorList>
            <person name="Ferreira-Neto J.R.C."/>
            <person name="da Silva M.D."/>
            <person name="Binneck E."/>
            <person name="de Melo N.F."/>
            <person name="da Silva R.H."/>
            <person name="de Melo A.L.T.M."/>
            <person name="Pandolfi V."/>
            <person name="Bustamante F.O."/>
            <person name="Brasileiro-Vidal A.C."/>
            <person name="Benko-Iseppon A.M."/>
        </authorList>
    </citation>
    <scope>NUCLEOTIDE SEQUENCE [LARGE SCALE GENOMIC DNA]</scope>
    <source>
        <tissue evidence="1">Leaves</tissue>
    </source>
</reference>
<proteinExistence type="predicted"/>
<gene>
    <name evidence="1" type="ORF">PIB30_036330</name>
</gene>
<comment type="caution">
    <text evidence="1">The sequence shown here is derived from an EMBL/GenBank/DDBJ whole genome shotgun (WGS) entry which is preliminary data.</text>
</comment>
<accession>A0ABU6VC68</accession>
<keyword evidence="2" id="KW-1185">Reference proteome</keyword>
<organism evidence="1 2">
    <name type="scientific">Stylosanthes scabra</name>
    <dbReference type="NCBI Taxonomy" id="79078"/>
    <lineage>
        <taxon>Eukaryota</taxon>
        <taxon>Viridiplantae</taxon>
        <taxon>Streptophyta</taxon>
        <taxon>Embryophyta</taxon>
        <taxon>Tracheophyta</taxon>
        <taxon>Spermatophyta</taxon>
        <taxon>Magnoliopsida</taxon>
        <taxon>eudicotyledons</taxon>
        <taxon>Gunneridae</taxon>
        <taxon>Pentapetalae</taxon>
        <taxon>rosids</taxon>
        <taxon>fabids</taxon>
        <taxon>Fabales</taxon>
        <taxon>Fabaceae</taxon>
        <taxon>Papilionoideae</taxon>
        <taxon>50 kb inversion clade</taxon>
        <taxon>dalbergioids sensu lato</taxon>
        <taxon>Dalbergieae</taxon>
        <taxon>Pterocarpus clade</taxon>
        <taxon>Stylosanthes</taxon>
    </lineage>
</organism>
<sequence>MARPHPLGGAAARSEIAKIHYHWSHRAPARLARPRDGLGVSTRNISVWRVRTPLLARAHGHASARWSWRVRALTLGALGPTTGRSAHPRSSDRASARAHYGTFLGPHLTARSHPCHGAPARRPLHL</sequence>
<evidence type="ECO:0000313" key="2">
    <source>
        <dbReference type="Proteomes" id="UP001341840"/>
    </source>
</evidence>
<evidence type="ECO:0000313" key="1">
    <source>
        <dbReference type="EMBL" id="MED6170972.1"/>
    </source>
</evidence>
<name>A0ABU6VC68_9FABA</name>
<dbReference type="Proteomes" id="UP001341840">
    <property type="component" value="Unassembled WGS sequence"/>
</dbReference>
<dbReference type="EMBL" id="JASCZI010151212">
    <property type="protein sequence ID" value="MED6170972.1"/>
    <property type="molecule type" value="Genomic_DNA"/>
</dbReference>